<dbReference type="SUPFAM" id="SSF103481">
    <property type="entry name" value="Multidrug resistance efflux transporter EmrE"/>
    <property type="match status" value="2"/>
</dbReference>
<accession>A0A5D2SA50</accession>
<evidence type="ECO:0000256" key="4">
    <source>
        <dbReference type="ARBA" id="ARBA00022989"/>
    </source>
</evidence>
<feature type="transmembrane region" description="Helical" evidence="6">
    <location>
        <begin position="129"/>
        <end position="149"/>
    </location>
</feature>
<dbReference type="EMBL" id="CM017660">
    <property type="protein sequence ID" value="TYI49761.1"/>
    <property type="molecule type" value="Genomic_DNA"/>
</dbReference>
<reference evidence="8 9" key="1">
    <citation type="submission" date="2019-07" db="EMBL/GenBank/DDBJ databases">
        <title>WGS assembly of Gossypium mustelinum.</title>
        <authorList>
            <person name="Chen Z.J."/>
            <person name="Sreedasyam A."/>
            <person name="Ando A."/>
            <person name="Song Q."/>
            <person name="De L."/>
            <person name="Hulse-Kemp A."/>
            <person name="Ding M."/>
            <person name="Ye W."/>
            <person name="Kirkbride R."/>
            <person name="Jenkins J."/>
            <person name="Plott C."/>
            <person name="Lovell J."/>
            <person name="Lin Y.-M."/>
            <person name="Vaughn R."/>
            <person name="Liu B."/>
            <person name="Li W."/>
            <person name="Simpson S."/>
            <person name="Scheffler B."/>
            <person name="Saski C."/>
            <person name="Grover C."/>
            <person name="Hu G."/>
            <person name="Conover J."/>
            <person name="Carlson J."/>
            <person name="Shu S."/>
            <person name="Boston L."/>
            <person name="Williams M."/>
            <person name="Peterson D."/>
            <person name="Mcgee K."/>
            <person name="Jones D."/>
            <person name="Wendel J."/>
            <person name="Stelly D."/>
            <person name="Grimwood J."/>
            <person name="Schmutz J."/>
        </authorList>
    </citation>
    <scope>NUCLEOTIDE SEQUENCE [LARGE SCALE GENOMIC DNA]</scope>
    <source>
        <strain evidence="8">1408120.09</strain>
    </source>
</reference>
<dbReference type="Pfam" id="PF00892">
    <property type="entry name" value="EamA"/>
    <property type="match status" value="2"/>
</dbReference>
<keyword evidence="3 6" id="KW-0812">Transmembrane</keyword>
<feature type="domain" description="EamA" evidence="7">
    <location>
        <begin position="252"/>
        <end position="391"/>
    </location>
</feature>
<evidence type="ECO:0000313" key="8">
    <source>
        <dbReference type="EMBL" id="TYI49761.1"/>
    </source>
</evidence>
<dbReference type="PANTHER" id="PTHR32322">
    <property type="entry name" value="INNER MEMBRANE TRANSPORTER"/>
    <property type="match status" value="1"/>
</dbReference>
<comment type="similarity">
    <text evidence="2">Belongs to the drug/metabolite transporter (DMT) superfamily. Plant drug/metabolite exporter (P-DME) (TC 2.A.7.4) family.</text>
</comment>
<dbReference type="Proteomes" id="UP000323597">
    <property type="component" value="Chromosome D12"/>
</dbReference>
<dbReference type="InterPro" id="IPR037185">
    <property type="entry name" value="EmrE-like"/>
</dbReference>
<feature type="domain" description="EamA" evidence="7">
    <location>
        <begin position="109"/>
        <end position="235"/>
    </location>
</feature>
<dbReference type="PANTHER" id="PTHR32322:SF2">
    <property type="entry name" value="EAMA DOMAIN-CONTAINING PROTEIN"/>
    <property type="match status" value="1"/>
</dbReference>
<feature type="transmembrane region" description="Helical" evidence="6">
    <location>
        <begin position="255"/>
        <end position="274"/>
    </location>
</feature>
<dbReference type="GO" id="GO:0009507">
    <property type="term" value="C:chloroplast"/>
    <property type="evidence" value="ECO:0007669"/>
    <property type="project" value="TreeGrafter"/>
</dbReference>
<protein>
    <recommendedName>
        <fullName evidence="7">EamA domain-containing protein</fullName>
    </recommendedName>
</protein>
<keyword evidence="5 6" id="KW-0472">Membrane</keyword>
<dbReference type="InterPro" id="IPR050638">
    <property type="entry name" value="AA-Vitamin_Transporters"/>
</dbReference>
<evidence type="ECO:0000256" key="5">
    <source>
        <dbReference type="ARBA" id="ARBA00023136"/>
    </source>
</evidence>
<feature type="transmembrane region" description="Helical" evidence="6">
    <location>
        <begin position="281"/>
        <end position="301"/>
    </location>
</feature>
<dbReference type="GO" id="GO:0016020">
    <property type="term" value="C:membrane"/>
    <property type="evidence" value="ECO:0007669"/>
    <property type="project" value="UniProtKB-SubCell"/>
</dbReference>
<feature type="transmembrane region" description="Helical" evidence="6">
    <location>
        <begin position="102"/>
        <end position="122"/>
    </location>
</feature>
<proteinExistence type="inferred from homology"/>
<feature type="transmembrane region" description="Helical" evidence="6">
    <location>
        <begin position="375"/>
        <end position="392"/>
    </location>
</feature>
<evidence type="ECO:0000256" key="6">
    <source>
        <dbReference type="SAM" id="Phobius"/>
    </source>
</evidence>
<feature type="transmembrane region" description="Helical" evidence="6">
    <location>
        <begin position="203"/>
        <end position="235"/>
    </location>
</feature>
<name>A0A5D2SA50_GOSMU</name>
<comment type="subcellular location">
    <subcellularLocation>
        <location evidence="1">Membrane</location>
        <topology evidence="1">Multi-pass membrane protein</topology>
    </subcellularLocation>
</comment>
<feature type="transmembrane region" description="Helical" evidence="6">
    <location>
        <begin position="321"/>
        <end position="340"/>
    </location>
</feature>
<dbReference type="AlphaFoldDB" id="A0A5D2SA50"/>
<gene>
    <name evidence="8" type="ORF">E1A91_D12G056900v1</name>
</gene>
<feature type="transmembrane region" description="Helical" evidence="6">
    <location>
        <begin position="161"/>
        <end position="182"/>
    </location>
</feature>
<feature type="transmembrane region" description="Helical" evidence="6">
    <location>
        <begin position="352"/>
        <end position="369"/>
    </location>
</feature>
<evidence type="ECO:0000256" key="2">
    <source>
        <dbReference type="ARBA" id="ARBA00007635"/>
    </source>
</evidence>
<keyword evidence="4 6" id="KW-1133">Transmembrane helix</keyword>
<evidence type="ECO:0000313" key="9">
    <source>
        <dbReference type="Proteomes" id="UP000323597"/>
    </source>
</evidence>
<dbReference type="InterPro" id="IPR000620">
    <property type="entry name" value="EamA_dom"/>
</dbReference>
<keyword evidence="9" id="KW-1185">Reference proteome</keyword>
<sequence length="397" mass="42595">MRGCTCFSFPSSPPIFSFYSNSNNRFSSSSSLLFSSASHNCSVKLSPLLFAKSTRFRTNCKAKDPEVVDCVGTGLDVECLVSQNEKQDLEIEDVEKAESSILLEWAVLVSPFFFWGTAMVAMKEVLPKAGPFFVASFRLIPAGLLLVAFANSKGKPLPSGLTAWLSIALFALVDAACFQGFLAQGLQRTSAGLGSVIIDSQPLTVAVLASFLFNESIGLVGASGLVLGVVGLLLLEVPALSLDDSNFSLWGSGEWWMLLAAQSMAVGTVMVRWVSKYSDPIMATGWHMIIGGLPLLGISILNHDPVFSGSFQELSASDLLALFYTSIFGSAISYGVFFYSATKGSLTKLSSLTFLTPMFASIFGFLYFGETFSPLQLVGAIVTIVAIYMVNFRGKPS</sequence>
<evidence type="ECO:0000256" key="3">
    <source>
        <dbReference type="ARBA" id="ARBA00022692"/>
    </source>
</evidence>
<evidence type="ECO:0000256" key="1">
    <source>
        <dbReference type="ARBA" id="ARBA00004141"/>
    </source>
</evidence>
<evidence type="ECO:0000259" key="7">
    <source>
        <dbReference type="Pfam" id="PF00892"/>
    </source>
</evidence>
<organism evidence="8 9">
    <name type="scientific">Gossypium mustelinum</name>
    <name type="common">Cotton</name>
    <name type="synonym">Gossypium caicoense</name>
    <dbReference type="NCBI Taxonomy" id="34275"/>
    <lineage>
        <taxon>Eukaryota</taxon>
        <taxon>Viridiplantae</taxon>
        <taxon>Streptophyta</taxon>
        <taxon>Embryophyta</taxon>
        <taxon>Tracheophyta</taxon>
        <taxon>Spermatophyta</taxon>
        <taxon>Magnoliopsida</taxon>
        <taxon>eudicotyledons</taxon>
        <taxon>Gunneridae</taxon>
        <taxon>Pentapetalae</taxon>
        <taxon>rosids</taxon>
        <taxon>malvids</taxon>
        <taxon>Malvales</taxon>
        <taxon>Malvaceae</taxon>
        <taxon>Malvoideae</taxon>
        <taxon>Gossypium</taxon>
    </lineage>
</organism>